<dbReference type="Proteomes" id="UP000005466">
    <property type="component" value="Unassembled WGS sequence"/>
</dbReference>
<evidence type="ECO:0000313" key="1">
    <source>
        <dbReference type="EMBL" id="EGH19711.1"/>
    </source>
</evidence>
<accession>F3CKB9</accession>
<keyword evidence="1" id="KW-0808">Transferase</keyword>
<dbReference type="AlphaFoldDB" id="F3CKB9"/>
<protein>
    <submittedName>
        <fullName evidence="1">Ribokinase</fullName>
    </submittedName>
</protein>
<reference evidence="1 2" key="1">
    <citation type="journal article" date="2011" name="PLoS Pathog.">
        <title>Dynamic evolution of pathogenicity revealed by sequencing and comparative genomics of 19 Pseudomonas syringae isolates.</title>
        <authorList>
            <person name="Baltrus D.A."/>
            <person name="Nishimura M.T."/>
            <person name="Romanchuk A."/>
            <person name="Chang J.H."/>
            <person name="Mukhtar M.S."/>
            <person name="Cherkis K."/>
            <person name="Roach J."/>
            <person name="Grant S.R."/>
            <person name="Jones C.D."/>
            <person name="Dangl J.L."/>
        </authorList>
    </citation>
    <scope>NUCLEOTIDE SEQUENCE [LARGE SCALE GENOMIC DNA]</scope>
    <source>
        <strain evidence="2">race 4</strain>
    </source>
</reference>
<dbReference type="HOGENOM" id="CLU_219353_0_0_6"/>
<sequence>MQAKIVIVGSLNMDLVIRAQRLPRPGETLSG</sequence>
<comment type="caution">
    <text evidence="1">The sequence shown here is derived from an EMBL/GenBank/DDBJ whole genome shotgun (WGS) entry which is preliminary data.</text>
</comment>
<organism evidence="1 2">
    <name type="scientific">Pseudomonas savastanoi pv. glycinea str. race 4</name>
    <dbReference type="NCBI Taxonomy" id="875330"/>
    <lineage>
        <taxon>Bacteria</taxon>
        <taxon>Pseudomonadati</taxon>
        <taxon>Pseudomonadota</taxon>
        <taxon>Gammaproteobacteria</taxon>
        <taxon>Pseudomonadales</taxon>
        <taxon>Pseudomonadaceae</taxon>
        <taxon>Pseudomonas</taxon>
    </lineage>
</organism>
<dbReference type="InterPro" id="IPR029056">
    <property type="entry name" value="Ribokinase-like"/>
</dbReference>
<evidence type="ECO:0000313" key="2">
    <source>
        <dbReference type="Proteomes" id="UP000005466"/>
    </source>
</evidence>
<dbReference type="EMBL" id="ADWY01004358">
    <property type="protein sequence ID" value="EGH19711.1"/>
    <property type="molecule type" value="Genomic_DNA"/>
</dbReference>
<keyword evidence="1" id="KW-0418">Kinase</keyword>
<dbReference type="GO" id="GO:0016301">
    <property type="term" value="F:kinase activity"/>
    <property type="evidence" value="ECO:0007669"/>
    <property type="project" value="UniProtKB-KW"/>
</dbReference>
<feature type="non-terminal residue" evidence="1">
    <location>
        <position position="31"/>
    </location>
</feature>
<proteinExistence type="predicted"/>
<gene>
    <name evidence="1" type="ORF">Pgy4_42839</name>
</gene>
<dbReference type="Gene3D" id="3.40.1190.20">
    <property type="match status" value="1"/>
</dbReference>
<name>F3CKB9_PSESG</name>